<dbReference type="RefSeq" id="WP_126548281.1">
    <property type="nucleotide sequence ID" value="NZ_BIFS01000001.1"/>
</dbReference>
<feature type="domain" description="Metallo-beta-lactamase" evidence="1">
    <location>
        <begin position="33"/>
        <end position="101"/>
    </location>
</feature>
<accession>A0A402AB51</accession>
<proteinExistence type="predicted"/>
<dbReference type="Proteomes" id="UP000287188">
    <property type="component" value="Unassembled WGS sequence"/>
</dbReference>
<evidence type="ECO:0000313" key="2">
    <source>
        <dbReference type="EMBL" id="GCE16377.1"/>
    </source>
</evidence>
<dbReference type="OrthoDB" id="420651at2"/>
<dbReference type="SUPFAM" id="SSF56281">
    <property type="entry name" value="Metallo-hydrolase/oxidoreductase"/>
    <property type="match status" value="1"/>
</dbReference>
<dbReference type="AlphaFoldDB" id="A0A402AB51"/>
<dbReference type="InterPro" id="IPR001279">
    <property type="entry name" value="Metallo-B-lactamas"/>
</dbReference>
<dbReference type="Pfam" id="PF00753">
    <property type="entry name" value="Lactamase_B"/>
    <property type="match status" value="1"/>
</dbReference>
<keyword evidence="3" id="KW-1185">Reference proteome</keyword>
<organism evidence="2 3">
    <name type="scientific">Dictyobacter kobayashii</name>
    <dbReference type="NCBI Taxonomy" id="2014872"/>
    <lineage>
        <taxon>Bacteria</taxon>
        <taxon>Bacillati</taxon>
        <taxon>Chloroflexota</taxon>
        <taxon>Ktedonobacteria</taxon>
        <taxon>Ktedonobacterales</taxon>
        <taxon>Dictyobacteraceae</taxon>
        <taxon>Dictyobacter</taxon>
    </lineage>
</organism>
<sequence>MPQSILFQVQDLKLDPRVHIFRRLFTAPGEFDELQVDAYIIRTERLLAVCDTLLCPEDAAFMLHDIQAQYAGQPVLVINSHADWDHTWGNSFFVENKAALIIAQSLCAQRMSNPTQQAFLQQYQQRFPIFKNVRLIPLR</sequence>
<name>A0A402AB51_9CHLR</name>
<reference evidence="3" key="1">
    <citation type="submission" date="2018-12" db="EMBL/GenBank/DDBJ databases">
        <title>Tengunoibacter tsumagoiensis gen. nov., sp. nov., Dictyobacter kobayashii sp. nov., D. alpinus sp. nov., and D. joshuensis sp. nov. and description of Dictyobacteraceae fam. nov. within the order Ktedonobacterales isolated from Tengu-no-mugimeshi.</title>
        <authorList>
            <person name="Wang C.M."/>
            <person name="Zheng Y."/>
            <person name="Sakai Y."/>
            <person name="Toyoda A."/>
            <person name="Minakuchi Y."/>
            <person name="Abe K."/>
            <person name="Yokota A."/>
            <person name="Yabe S."/>
        </authorList>
    </citation>
    <scope>NUCLEOTIDE SEQUENCE [LARGE SCALE GENOMIC DNA]</scope>
    <source>
        <strain evidence="3">Uno11</strain>
    </source>
</reference>
<comment type="caution">
    <text evidence="2">The sequence shown here is derived from an EMBL/GenBank/DDBJ whole genome shotgun (WGS) entry which is preliminary data.</text>
</comment>
<gene>
    <name evidence="2" type="ORF">KDK_01770</name>
</gene>
<evidence type="ECO:0000259" key="1">
    <source>
        <dbReference type="Pfam" id="PF00753"/>
    </source>
</evidence>
<dbReference type="InterPro" id="IPR036866">
    <property type="entry name" value="RibonucZ/Hydroxyglut_hydro"/>
</dbReference>
<dbReference type="Gene3D" id="3.60.15.10">
    <property type="entry name" value="Ribonuclease Z/Hydroxyacylglutathione hydrolase-like"/>
    <property type="match status" value="1"/>
</dbReference>
<evidence type="ECO:0000313" key="3">
    <source>
        <dbReference type="Proteomes" id="UP000287188"/>
    </source>
</evidence>
<protein>
    <recommendedName>
        <fullName evidence="1">Metallo-beta-lactamase domain-containing protein</fullName>
    </recommendedName>
</protein>
<dbReference type="EMBL" id="BIFS01000001">
    <property type="protein sequence ID" value="GCE16377.1"/>
    <property type="molecule type" value="Genomic_DNA"/>
</dbReference>